<reference evidence="1 4" key="2">
    <citation type="submission" date="2016-10" db="EMBL/GenBank/DDBJ databases">
        <authorList>
            <person name="Varghese N."/>
            <person name="Submissions S."/>
        </authorList>
    </citation>
    <scope>NUCLEOTIDE SEQUENCE [LARGE SCALE GENOMIC DNA]</scope>
    <source>
        <strain evidence="1 4">MAR_2009_60</strain>
    </source>
</reference>
<dbReference type="Proteomes" id="UP000199574">
    <property type="component" value="Chromosome I"/>
</dbReference>
<dbReference type="EMBL" id="FNTB01000001">
    <property type="protein sequence ID" value="SEC21963.1"/>
    <property type="molecule type" value="Genomic_DNA"/>
</dbReference>
<evidence type="ECO:0000313" key="2">
    <source>
        <dbReference type="EMBL" id="SEC21963.1"/>
    </source>
</evidence>
<name>A0A1H4QQN5_9FLAO</name>
<dbReference type="EMBL" id="LT629754">
    <property type="protein sequence ID" value="SDS68346.1"/>
    <property type="molecule type" value="Genomic_DNA"/>
</dbReference>
<dbReference type="AlphaFoldDB" id="A0A1H4QQN5"/>
<evidence type="ECO:0000313" key="3">
    <source>
        <dbReference type="Proteomes" id="UP000183038"/>
    </source>
</evidence>
<accession>A0A1H4QQN5</accession>
<evidence type="ECO:0000313" key="4">
    <source>
        <dbReference type="Proteomes" id="UP000199574"/>
    </source>
</evidence>
<keyword evidence="4" id="KW-1185">Reference proteome</keyword>
<reference evidence="2 3" key="1">
    <citation type="submission" date="2016-10" db="EMBL/GenBank/DDBJ databases">
        <authorList>
            <person name="de Groot N.N."/>
        </authorList>
    </citation>
    <scope>NUCLEOTIDE SEQUENCE [LARGE SCALE GENOMIC DNA]</scope>
    <source>
        <strain evidence="2 3">MAR_2009_71</strain>
    </source>
</reference>
<protein>
    <submittedName>
        <fullName evidence="2">Uncharacterized protein</fullName>
    </submittedName>
</protein>
<dbReference type="RefSeq" id="WP_167342516.1">
    <property type="nucleotide sequence ID" value="NZ_FNTB01000001.1"/>
</dbReference>
<proteinExistence type="predicted"/>
<sequence>MEKIYSDYQEQTGFNKVCPKTINFLLSYSQALFEFEYEDLEFETFLN</sequence>
<dbReference type="GeneID" id="90594448"/>
<evidence type="ECO:0000313" key="1">
    <source>
        <dbReference type="EMBL" id="SDS68346.1"/>
    </source>
</evidence>
<dbReference type="Proteomes" id="UP000183038">
    <property type="component" value="Unassembled WGS sequence"/>
</dbReference>
<gene>
    <name evidence="2" type="ORF">SAMN05192540_2648</name>
    <name evidence="1" type="ORF">SAMN05192545_1850</name>
</gene>
<organism evidence="2 3">
    <name type="scientific">Maribacter dokdonensis</name>
    <dbReference type="NCBI Taxonomy" id="320912"/>
    <lineage>
        <taxon>Bacteria</taxon>
        <taxon>Pseudomonadati</taxon>
        <taxon>Bacteroidota</taxon>
        <taxon>Flavobacteriia</taxon>
        <taxon>Flavobacteriales</taxon>
        <taxon>Flavobacteriaceae</taxon>
        <taxon>Maribacter</taxon>
    </lineage>
</organism>